<organism evidence="8 9">
    <name type="scientific">Fusarium sarcochroum</name>
    <dbReference type="NCBI Taxonomy" id="1208366"/>
    <lineage>
        <taxon>Eukaryota</taxon>
        <taxon>Fungi</taxon>
        <taxon>Dikarya</taxon>
        <taxon>Ascomycota</taxon>
        <taxon>Pezizomycotina</taxon>
        <taxon>Sordariomycetes</taxon>
        <taxon>Hypocreomycetidae</taxon>
        <taxon>Hypocreales</taxon>
        <taxon>Nectriaceae</taxon>
        <taxon>Fusarium</taxon>
        <taxon>Fusarium lateritium species complex</taxon>
    </lineage>
</organism>
<dbReference type="EMBL" id="JABEXW010000202">
    <property type="protein sequence ID" value="KAF4968330.1"/>
    <property type="molecule type" value="Genomic_DNA"/>
</dbReference>
<accession>A0A8H4XBH9</accession>
<dbReference type="GO" id="GO:0005634">
    <property type="term" value="C:nucleus"/>
    <property type="evidence" value="ECO:0007669"/>
    <property type="project" value="UniProtKB-SubCell"/>
</dbReference>
<evidence type="ECO:0000256" key="2">
    <source>
        <dbReference type="ARBA" id="ARBA00022723"/>
    </source>
</evidence>
<evidence type="ECO:0000313" key="8">
    <source>
        <dbReference type="EMBL" id="KAF4968330.1"/>
    </source>
</evidence>
<dbReference type="GO" id="GO:0008270">
    <property type="term" value="F:zinc ion binding"/>
    <property type="evidence" value="ECO:0007669"/>
    <property type="project" value="InterPro"/>
</dbReference>
<dbReference type="InterPro" id="IPR001138">
    <property type="entry name" value="Zn2Cys6_DnaBD"/>
</dbReference>
<dbReference type="Pfam" id="PF00172">
    <property type="entry name" value="Zn_clus"/>
    <property type="match status" value="1"/>
</dbReference>
<dbReference type="Gene3D" id="4.10.240.10">
    <property type="entry name" value="Zn(2)-C6 fungal-type DNA-binding domain"/>
    <property type="match status" value="1"/>
</dbReference>
<dbReference type="GO" id="GO:0006351">
    <property type="term" value="P:DNA-templated transcription"/>
    <property type="evidence" value="ECO:0007669"/>
    <property type="project" value="InterPro"/>
</dbReference>
<evidence type="ECO:0000256" key="6">
    <source>
        <dbReference type="SAM" id="MobiDB-lite"/>
    </source>
</evidence>
<reference evidence="8" key="2">
    <citation type="submission" date="2020-05" db="EMBL/GenBank/DDBJ databases">
        <authorList>
            <person name="Kim H.-S."/>
            <person name="Proctor R.H."/>
            <person name="Brown D.W."/>
        </authorList>
    </citation>
    <scope>NUCLEOTIDE SEQUENCE</scope>
    <source>
        <strain evidence="8">NRRL 20472</strain>
    </source>
</reference>
<evidence type="ECO:0000259" key="7">
    <source>
        <dbReference type="PROSITE" id="PS50048"/>
    </source>
</evidence>
<comment type="subcellular location">
    <subcellularLocation>
        <location evidence="1">Nucleus</location>
    </subcellularLocation>
</comment>
<protein>
    <recommendedName>
        <fullName evidence="7">Zn(2)-C6 fungal-type domain-containing protein</fullName>
    </recommendedName>
</protein>
<dbReference type="SMART" id="SM00066">
    <property type="entry name" value="GAL4"/>
    <property type="match status" value="1"/>
</dbReference>
<dbReference type="OrthoDB" id="3037908at2759"/>
<feature type="region of interest" description="Disordered" evidence="6">
    <location>
        <begin position="66"/>
        <end position="138"/>
    </location>
</feature>
<keyword evidence="2" id="KW-0479">Metal-binding</keyword>
<keyword evidence="3" id="KW-0805">Transcription regulation</keyword>
<dbReference type="SUPFAM" id="SSF57701">
    <property type="entry name" value="Zn2/Cys6 DNA-binding domain"/>
    <property type="match status" value="1"/>
</dbReference>
<keyword evidence="9" id="KW-1185">Reference proteome</keyword>
<name>A0A8H4XBH9_9HYPO</name>
<evidence type="ECO:0000313" key="9">
    <source>
        <dbReference type="Proteomes" id="UP000622797"/>
    </source>
</evidence>
<gene>
    <name evidence="8" type="ORF">FSARC_4276</name>
</gene>
<dbReference type="InterPro" id="IPR050815">
    <property type="entry name" value="TF_fung"/>
</dbReference>
<evidence type="ECO:0000256" key="3">
    <source>
        <dbReference type="ARBA" id="ARBA00023015"/>
    </source>
</evidence>
<dbReference type="GO" id="GO:0003677">
    <property type="term" value="F:DNA binding"/>
    <property type="evidence" value="ECO:0007669"/>
    <property type="project" value="InterPro"/>
</dbReference>
<evidence type="ECO:0000256" key="5">
    <source>
        <dbReference type="ARBA" id="ARBA00023242"/>
    </source>
</evidence>
<dbReference type="Proteomes" id="UP000622797">
    <property type="component" value="Unassembled WGS sequence"/>
</dbReference>
<dbReference type="PROSITE" id="PS00463">
    <property type="entry name" value="ZN2_CY6_FUNGAL_1"/>
    <property type="match status" value="1"/>
</dbReference>
<dbReference type="InterPro" id="IPR036864">
    <property type="entry name" value="Zn2-C6_fun-type_DNA-bd_sf"/>
</dbReference>
<dbReference type="CDD" id="cd00067">
    <property type="entry name" value="GAL4"/>
    <property type="match status" value="1"/>
</dbReference>
<keyword evidence="5" id="KW-0539">Nucleus</keyword>
<evidence type="ECO:0000256" key="4">
    <source>
        <dbReference type="ARBA" id="ARBA00023163"/>
    </source>
</evidence>
<dbReference type="PANTHER" id="PTHR47338:SF10">
    <property type="entry name" value="TRANSCRIPTION FACTOR DOMAIN-CONTAINING PROTEIN-RELATED"/>
    <property type="match status" value="1"/>
</dbReference>
<dbReference type="SMART" id="SM00906">
    <property type="entry name" value="Fungal_trans"/>
    <property type="match status" value="1"/>
</dbReference>
<keyword evidence="4" id="KW-0804">Transcription</keyword>
<comment type="caution">
    <text evidence="8">The sequence shown here is derived from an EMBL/GenBank/DDBJ whole genome shotgun (WGS) entry which is preliminary data.</text>
</comment>
<evidence type="ECO:0000256" key="1">
    <source>
        <dbReference type="ARBA" id="ARBA00004123"/>
    </source>
</evidence>
<dbReference type="CDD" id="cd12148">
    <property type="entry name" value="fungal_TF_MHR"/>
    <property type="match status" value="1"/>
</dbReference>
<dbReference type="AlphaFoldDB" id="A0A8H4XBH9"/>
<dbReference type="PROSITE" id="PS50048">
    <property type="entry name" value="ZN2_CY6_FUNGAL_2"/>
    <property type="match status" value="1"/>
</dbReference>
<proteinExistence type="predicted"/>
<dbReference type="InterPro" id="IPR007219">
    <property type="entry name" value="XnlR_reg_dom"/>
</dbReference>
<dbReference type="GO" id="GO:0000981">
    <property type="term" value="F:DNA-binding transcription factor activity, RNA polymerase II-specific"/>
    <property type="evidence" value="ECO:0007669"/>
    <property type="project" value="InterPro"/>
</dbReference>
<dbReference type="Pfam" id="PF04082">
    <property type="entry name" value="Fungal_trans"/>
    <property type="match status" value="1"/>
</dbReference>
<reference evidence="8" key="1">
    <citation type="journal article" date="2020" name="BMC Genomics">
        <title>Correction to: Identification and distribution of gene clusters required for synthesis of sphingolipid metabolism inhibitors in diverse species of the filamentous fungus Fusarium.</title>
        <authorList>
            <person name="Kim H.S."/>
            <person name="Lohmar J.M."/>
            <person name="Busman M."/>
            <person name="Brown D.W."/>
            <person name="Naumann T.A."/>
            <person name="Divon H.H."/>
            <person name="Lysoe E."/>
            <person name="Uhlig S."/>
            <person name="Proctor R.H."/>
        </authorList>
    </citation>
    <scope>NUCLEOTIDE SEQUENCE</scope>
    <source>
        <strain evidence="8">NRRL 20472</strain>
    </source>
</reference>
<dbReference type="PANTHER" id="PTHR47338">
    <property type="entry name" value="ZN(II)2CYS6 TRANSCRIPTION FACTOR (EUROFUNG)-RELATED"/>
    <property type="match status" value="1"/>
</dbReference>
<sequence>MSADHIQRFSCLACRDKKQRCDRTLPKCSRCTKQGLDCAYPDKRKSATGKRKQVRDLEAQLARLEARINSSQPPRYDASPQAESPNIGNDSLLPLPGMEWETEGQSPLTTASQQADSIRDTQPSEQVPSPDTIAGDPSMTSEMVNLYFEKMQHATPMIHRSRYEECLQSPETKQPPMCLQYIMCATGAEYGSTCQSAAMALYRKARAAAEADEMDDEGKDAFDVAHVQTWLLMANFEARKGIFSRAAISLARSTRVAQMLNLYREHKNDDMESIPPRGFGSYQDWITLEERRRTWWCVYISDLLISATSGLPSVLDATPVLASLPASDEAFESGHTEETNTLRRALRDHAQTFSPLALRVLAASLFYRATQLSTPKEALDDQSYWDKHQAIENDLNALHSMIPESLRLPGSIECQQCVFVHVLMQTTLLSLYKSALQRVQGSNRNDMPYTANQCCSRMLDATSNIIKIFKAMDNVYMALQNPIQDHAAYMAGLVLLSDLKSSDDQASRITDVKFLQGSLQDAGETQPVALSLGKQLEEKLASMGIQG</sequence>
<feature type="domain" description="Zn(2)-C6 fungal-type" evidence="7">
    <location>
        <begin position="10"/>
        <end position="40"/>
    </location>
</feature>
<feature type="compositionally biased region" description="Polar residues" evidence="6">
    <location>
        <begin position="103"/>
        <end position="129"/>
    </location>
</feature>